<gene>
    <name evidence="1" type="ORF">OG549_26500</name>
</gene>
<sequence>MDSQKRVGHVMDRWNGRLQLRPLDGGREWDVAPETVRPAPRAEVLSAAVALANQRSRRSADCRW</sequence>
<protein>
    <submittedName>
        <fullName evidence="1">Uncharacterized protein</fullName>
    </submittedName>
</protein>
<name>A0AAU2VHP9_9ACTN</name>
<dbReference type="AlphaFoldDB" id="A0AAU2VHP9"/>
<proteinExistence type="predicted"/>
<organism evidence="1">
    <name type="scientific">Streptomyces sp. NBC_00003</name>
    <dbReference type="NCBI Taxonomy" id="2903608"/>
    <lineage>
        <taxon>Bacteria</taxon>
        <taxon>Bacillati</taxon>
        <taxon>Actinomycetota</taxon>
        <taxon>Actinomycetes</taxon>
        <taxon>Kitasatosporales</taxon>
        <taxon>Streptomycetaceae</taxon>
        <taxon>Streptomyces</taxon>
    </lineage>
</organism>
<accession>A0AAU2VHP9</accession>
<dbReference type="EMBL" id="CP108318">
    <property type="protein sequence ID" value="WTW66585.1"/>
    <property type="molecule type" value="Genomic_DNA"/>
</dbReference>
<evidence type="ECO:0000313" key="1">
    <source>
        <dbReference type="EMBL" id="WTW66585.1"/>
    </source>
</evidence>
<reference evidence="1" key="1">
    <citation type="submission" date="2022-10" db="EMBL/GenBank/DDBJ databases">
        <title>The complete genomes of actinobacterial strains from the NBC collection.</title>
        <authorList>
            <person name="Joergensen T.S."/>
            <person name="Alvarez Arevalo M."/>
            <person name="Sterndorff E.B."/>
            <person name="Faurdal D."/>
            <person name="Vuksanovic O."/>
            <person name="Mourched A.-S."/>
            <person name="Charusanti P."/>
            <person name="Shaw S."/>
            <person name="Blin K."/>
            <person name="Weber T."/>
        </authorList>
    </citation>
    <scope>NUCLEOTIDE SEQUENCE</scope>
    <source>
        <strain evidence="1">NBC_00003</strain>
    </source>
</reference>